<keyword evidence="3 6" id="KW-0285">Flavoprotein</keyword>
<dbReference type="Pfam" id="PF02770">
    <property type="entry name" value="Acyl-CoA_dh_M"/>
    <property type="match status" value="1"/>
</dbReference>
<keyword evidence="11" id="KW-1185">Reference proteome</keyword>
<comment type="similarity">
    <text evidence="2 6">Belongs to the acyl-CoA dehydrogenase family.</text>
</comment>
<dbReference type="Gene3D" id="1.10.540.10">
    <property type="entry name" value="Acyl-CoA dehydrogenase/oxidase, N-terminal domain"/>
    <property type="match status" value="1"/>
</dbReference>
<dbReference type="Pfam" id="PF00441">
    <property type="entry name" value="Acyl-CoA_dh_1"/>
    <property type="match status" value="1"/>
</dbReference>
<evidence type="ECO:0000256" key="6">
    <source>
        <dbReference type="RuleBase" id="RU362125"/>
    </source>
</evidence>
<evidence type="ECO:0000256" key="4">
    <source>
        <dbReference type="ARBA" id="ARBA00022827"/>
    </source>
</evidence>
<dbReference type="PANTHER" id="PTHR43292:SF3">
    <property type="entry name" value="ACYL-COA DEHYDROGENASE FADE29"/>
    <property type="match status" value="1"/>
</dbReference>
<feature type="domain" description="Acyl-CoA dehydrogenase/oxidase N-terminal" evidence="9">
    <location>
        <begin position="3"/>
        <end position="120"/>
    </location>
</feature>
<keyword evidence="5 6" id="KW-0560">Oxidoreductase</keyword>
<dbReference type="Pfam" id="PF02771">
    <property type="entry name" value="Acyl-CoA_dh_N"/>
    <property type="match status" value="1"/>
</dbReference>
<dbReference type="InterPro" id="IPR037069">
    <property type="entry name" value="AcylCoA_DH/ox_N_sf"/>
</dbReference>
<dbReference type="Proteomes" id="UP000715441">
    <property type="component" value="Unassembled WGS sequence"/>
</dbReference>
<comment type="cofactor">
    <cofactor evidence="1 6">
        <name>FAD</name>
        <dbReference type="ChEBI" id="CHEBI:57692"/>
    </cofactor>
</comment>
<dbReference type="EMBL" id="JAAXLS010000002">
    <property type="protein sequence ID" value="NKQ52223.1"/>
    <property type="molecule type" value="Genomic_DNA"/>
</dbReference>
<organism evidence="10 11">
    <name type="scientific">Amycolatopsis acididurans</name>
    <dbReference type="NCBI Taxonomy" id="2724524"/>
    <lineage>
        <taxon>Bacteria</taxon>
        <taxon>Bacillati</taxon>
        <taxon>Actinomycetota</taxon>
        <taxon>Actinomycetes</taxon>
        <taxon>Pseudonocardiales</taxon>
        <taxon>Pseudonocardiaceae</taxon>
        <taxon>Amycolatopsis</taxon>
    </lineage>
</organism>
<protein>
    <submittedName>
        <fullName evidence="10">Acyl-CoA dehydrogenase</fullName>
    </submittedName>
</protein>
<dbReference type="InterPro" id="IPR009100">
    <property type="entry name" value="AcylCoA_DH/oxidase_NM_dom_sf"/>
</dbReference>
<evidence type="ECO:0000256" key="5">
    <source>
        <dbReference type="ARBA" id="ARBA00023002"/>
    </source>
</evidence>
<evidence type="ECO:0000313" key="10">
    <source>
        <dbReference type="EMBL" id="NKQ52223.1"/>
    </source>
</evidence>
<keyword evidence="4 6" id="KW-0274">FAD</keyword>
<dbReference type="Gene3D" id="2.40.110.10">
    <property type="entry name" value="Butyryl-CoA Dehydrogenase, subunit A, domain 2"/>
    <property type="match status" value="1"/>
</dbReference>
<dbReference type="InterPro" id="IPR036250">
    <property type="entry name" value="AcylCo_DH-like_C"/>
</dbReference>
<proteinExistence type="inferred from homology"/>
<dbReference type="InterPro" id="IPR046373">
    <property type="entry name" value="Acyl-CoA_Oxase/DH_mid-dom_sf"/>
</dbReference>
<dbReference type="RefSeq" id="WP_168511895.1">
    <property type="nucleotide sequence ID" value="NZ_JAAXLS010000002.1"/>
</dbReference>
<comment type="caution">
    <text evidence="10">The sequence shown here is derived from an EMBL/GenBank/DDBJ whole genome shotgun (WGS) entry which is preliminary data.</text>
</comment>
<dbReference type="InterPro" id="IPR013786">
    <property type="entry name" value="AcylCoA_DH/ox_N"/>
</dbReference>
<dbReference type="SUPFAM" id="SSF56645">
    <property type="entry name" value="Acyl-CoA dehydrogenase NM domain-like"/>
    <property type="match status" value="1"/>
</dbReference>
<sequence length="381" mass="42165">MDDLTRFRREVADWLADNLAGEYAELRGLGGPGREHEAFEPRLAWERHMAAAGWTCVGWPREFGGRGLSLDEQVAFHEEYAASGAPARVNHLGEQLLGPTLIAFGTPAQQERFLPRIVAVEELWCQGYSEPGAGSDLAGVSTSARLDDGHWVVTGQKIWTSLAHVADWCFVLARTEQGSRRHRGLSYLLVPLRQDGVTVRPIDQLTGTSEFNEVFFDGARTPAEMVVGEPGDGWKVAMATLGFERGVSTLGQQIGFRRELDGIVAEAERTGAYDDPLVRADLVRARMGLRVLRAHALRTLGQEPGPEVAVGKLLWAQWHRGLGELAMRARGARSLVHDGELDQWQRLFLFTRADTIYGGSDEIERNIIAERVLGLPREARP</sequence>
<name>A0ABX1IXJ2_9PSEU</name>
<dbReference type="SUPFAM" id="SSF47203">
    <property type="entry name" value="Acyl-CoA dehydrogenase C-terminal domain-like"/>
    <property type="match status" value="1"/>
</dbReference>
<dbReference type="InterPro" id="IPR009075">
    <property type="entry name" value="AcylCo_DH/oxidase_C"/>
</dbReference>
<evidence type="ECO:0000256" key="1">
    <source>
        <dbReference type="ARBA" id="ARBA00001974"/>
    </source>
</evidence>
<dbReference type="InterPro" id="IPR052161">
    <property type="entry name" value="Mycobact_Acyl-CoA_DH"/>
</dbReference>
<reference evidence="10 11" key="1">
    <citation type="submission" date="2020-04" db="EMBL/GenBank/DDBJ databases">
        <title>Novel species.</title>
        <authorList>
            <person name="Teo W.F.A."/>
            <person name="Lipun K."/>
            <person name="Srisuk N."/>
            <person name="Duangmal K."/>
        </authorList>
    </citation>
    <scope>NUCLEOTIDE SEQUENCE [LARGE SCALE GENOMIC DNA]</scope>
    <source>
        <strain evidence="10 11">K13G38</strain>
    </source>
</reference>
<feature type="domain" description="Acyl-CoA dehydrogenase/oxidase C-terminal" evidence="7">
    <location>
        <begin position="231"/>
        <end position="373"/>
    </location>
</feature>
<evidence type="ECO:0000259" key="8">
    <source>
        <dbReference type="Pfam" id="PF02770"/>
    </source>
</evidence>
<feature type="domain" description="Acyl-CoA oxidase/dehydrogenase middle" evidence="8">
    <location>
        <begin position="125"/>
        <end position="217"/>
    </location>
</feature>
<evidence type="ECO:0000259" key="7">
    <source>
        <dbReference type="Pfam" id="PF00441"/>
    </source>
</evidence>
<dbReference type="InterPro" id="IPR006091">
    <property type="entry name" value="Acyl-CoA_Oxase/DH_mid-dom"/>
</dbReference>
<evidence type="ECO:0000259" key="9">
    <source>
        <dbReference type="Pfam" id="PF02771"/>
    </source>
</evidence>
<accession>A0ABX1IXJ2</accession>
<evidence type="ECO:0000256" key="3">
    <source>
        <dbReference type="ARBA" id="ARBA00022630"/>
    </source>
</evidence>
<dbReference type="PANTHER" id="PTHR43292">
    <property type="entry name" value="ACYL-COA DEHYDROGENASE"/>
    <property type="match status" value="1"/>
</dbReference>
<dbReference type="Gene3D" id="1.20.140.10">
    <property type="entry name" value="Butyryl-CoA Dehydrogenase, subunit A, domain 3"/>
    <property type="match status" value="1"/>
</dbReference>
<gene>
    <name evidence="10" type="ORF">HFP15_04950</name>
</gene>
<evidence type="ECO:0000256" key="2">
    <source>
        <dbReference type="ARBA" id="ARBA00009347"/>
    </source>
</evidence>
<evidence type="ECO:0000313" key="11">
    <source>
        <dbReference type="Proteomes" id="UP000715441"/>
    </source>
</evidence>